<protein>
    <submittedName>
        <fullName evidence="1">Uncharacterized protein</fullName>
    </submittedName>
</protein>
<comment type="caution">
    <text evidence="1">The sequence shown here is derived from an EMBL/GenBank/DDBJ whole genome shotgun (WGS) entry which is preliminary data.</text>
</comment>
<dbReference type="AlphaFoldDB" id="A0A645DGY2"/>
<evidence type="ECO:0000313" key="1">
    <source>
        <dbReference type="EMBL" id="MPM88083.1"/>
    </source>
</evidence>
<name>A0A645DGY2_9ZZZZ</name>
<accession>A0A645DGY2</accession>
<organism evidence="1">
    <name type="scientific">bioreactor metagenome</name>
    <dbReference type="NCBI Taxonomy" id="1076179"/>
    <lineage>
        <taxon>unclassified sequences</taxon>
        <taxon>metagenomes</taxon>
        <taxon>ecological metagenomes</taxon>
    </lineage>
</organism>
<sequence length="76" mass="8287">MVVKRGPLFSGDAPRERVGIIGGGGIEAAYAAVVYVHRNDGPAVFSDQLSRVALCREIYRQRHIVALGRFYIADIA</sequence>
<gene>
    <name evidence="1" type="ORF">SDC9_135184</name>
</gene>
<dbReference type="EMBL" id="VSSQ01035767">
    <property type="protein sequence ID" value="MPM88083.1"/>
    <property type="molecule type" value="Genomic_DNA"/>
</dbReference>
<proteinExistence type="predicted"/>
<reference evidence="1" key="1">
    <citation type="submission" date="2019-08" db="EMBL/GenBank/DDBJ databases">
        <authorList>
            <person name="Kucharzyk K."/>
            <person name="Murdoch R.W."/>
            <person name="Higgins S."/>
            <person name="Loffler F."/>
        </authorList>
    </citation>
    <scope>NUCLEOTIDE SEQUENCE</scope>
</reference>